<keyword evidence="4" id="KW-0472">Membrane</keyword>
<evidence type="ECO:0000313" key="6">
    <source>
        <dbReference type="Proteomes" id="UP001172082"/>
    </source>
</evidence>
<feature type="transmembrane region" description="Helical" evidence="4">
    <location>
        <begin position="408"/>
        <end position="430"/>
    </location>
</feature>
<dbReference type="Gene3D" id="3.90.550.10">
    <property type="entry name" value="Spore Coat Polysaccharide Biosynthesis Protein SpsA, Chain A"/>
    <property type="match status" value="1"/>
</dbReference>
<protein>
    <submittedName>
        <fullName evidence="5">Glycosyltransferase</fullName>
        <ecNumber evidence="5">2.4.-.-</ecNumber>
    </submittedName>
</protein>
<evidence type="ECO:0000256" key="1">
    <source>
        <dbReference type="ARBA" id="ARBA00006739"/>
    </source>
</evidence>
<feature type="transmembrane region" description="Helical" evidence="4">
    <location>
        <begin position="375"/>
        <end position="396"/>
    </location>
</feature>
<reference evidence="5" key="1">
    <citation type="submission" date="2023-06" db="EMBL/GenBank/DDBJ databases">
        <title>Genomic of Parafulvivirga corallium.</title>
        <authorList>
            <person name="Wang G."/>
        </authorList>
    </citation>
    <scope>NUCLEOTIDE SEQUENCE</scope>
    <source>
        <strain evidence="5">BMA10</strain>
    </source>
</reference>
<comment type="similarity">
    <text evidence="1">Belongs to the glycosyltransferase 2 family.</text>
</comment>
<comment type="caution">
    <text evidence="5">The sequence shown here is derived from an EMBL/GenBank/DDBJ whole genome shotgun (WGS) entry which is preliminary data.</text>
</comment>
<organism evidence="5 6">
    <name type="scientific">Splendidivirga corallicola</name>
    <dbReference type="NCBI Taxonomy" id="3051826"/>
    <lineage>
        <taxon>Bacteria</taxon>
        <taxon>Pseudomonadati</taxon>
        <taxon>Bacteroidota</taxon>
        <taxon>Cytophagia</taxon>
        <taxon>Cytophagales</taxon>
        <taxon>Splendidivirgaceae</taxon>
        <taxon>Splendidivirga</taxon>
    </lineage>
</organism>
<proteinExistence type="inferred from homology"/>
<accession>A0ABT8KK70</accession>
<keyword evidence="4" id="KW-0812">Transmembrane</keyword>
<evidence type="ECO:0000313" key="5">
    <source>
        <dbReference type="EMBL" id="MDN5201111.1"/>
    </source>
</evidence>
<keyword evidence="4" id="KW-1133">Transmembrane helix</keyword>
<dbReference type="PANTHER" id="PTHR43630:SF1">
    <property type="entry name" value="POLY-BETA-1,6-N-ACETYL-D-GLUCOSAMINE SYNTHASE"/>
    <property type="match status" value="1"/>
</dbReference>
<name>A0ABT8KK70_9BACT</name>
<dbReference type="EMBL" id="JAUJEA010000002">
    <property type="protein sequence ID" value="MDN5201111.1"/>
    <property type="molecule type" value="Genomic_DNA"/>
</dbReference>
<evidence type="ECO:0000256" key="4">
    <source>
        <dbReference type="SAM" id="Phobius"/>
    </source>
</evidence>
<feature type="transmembrane region" description="Helical" evidence="4">
    <location>
        <begin position="33"/>
        <end position="56"/>
    </location>
</feature>
<sequence>MLYTILFFFLSLSFFALALYAIYHLASSAKLGTLVLALVLIAAICTSVFIESLFFIEWYALNILQTITAFFLMSYMLLSLLFYKRKPVDSNPPGGTLPKVSVLVAVHNEEEVIEETIKNLLQLEYDAAAMEIVVINDNSTDNTKSILEQFKDKIRIVDRTPGCLRGKPAAINEVIPLLSSEIICVFDADSLPEKNFLKKAVGHFSDNKVGLVQCRNVQYNENTSIISRLVGIDIDSLHLSLYYPKSLYGMPIFEGRAGLFRRSVFIKLDGYDTNLPTEDWDFGYKVQISGHKLVYDPHVYNHEQATDTMSEYVKQRYRWLSTTILTFLKNFKPVLRTNSLGVFQKFDSFFILFFNIWAIVFNLIGFIGFCGKLMGYQFNGSIFLMVFLSMVVFYNSPSILFQKKIKHLLFFPFMYLYYWSFTVIISVIFIDKFVLKRDMKYKKATHNQRALNRFRASFMNA</sequence>
<evidence type="ECO:0000256" key="2">
    <source>
        <dbReference type="ARBA" id="ARBA00022676"/>
    </source>
</evidence>
<gene>
    <name evidence="5" type="ORF">QQ008_07055</name>
</gene>
<dbReference type="Proteomes" id="UP001172082">
    <property type="component" value="Unassembled WGS sequence"/>
</dbReference>
<feature type="transmembrane region" description="Helical" evidence="4">
    <location>
        <begin position="349"/>
        <end position="369"/>
    </location>
</feature>
<dbReference type="PANTHER" id="PTHR43630">
    <property type="entry name" value="POLY-BETA-1,6-N-ACETYL-D-GLUCOSAMINE SYNTHASE"/>
    <property type="match status" value="1"/>
</dbReference>
<dbReference type="InterPro" id="IPR029044">
    <property type="entry name" value="Nucleotide-diphossugar_trans"/>
</dbReference>
<keyword evidence="6" id="KW-1185">Reference proteome</keyword>
<dbReference type="RefSeq" id="WP_346751139.1">
    <property type="nucleotide sequence ID" value="NZ_JAUJEA010000002.1"/>
</dbReference>
<evidence type="ECO:0000256" key="3">
    <source>
        <dbReference type="ARBA" id="ARBA00022679"/>
    </source>
</evidence>
<keyword evidence="3 5" id="KW-0808">Transferase</keyword>
<dbReference type="CDD" id="cd06423">
    <property type="entry name" value="CESA_like"/>
    <property type="match status" value="1"/>
</dbReference>
<dbReference type="EC" id="2.4.-.-" evidence="5"/>
<feature type="transmembrane region" description="Helical" evidence="4">
    <location>
        <begin position="6"/>
        <end position="26"/>
    </location>
</feature>
<dbReference type="GO" id="GO:0016757">
    <property type="term" value="F:glycosyltransferase activity"/>
    <property type="evidence" value="ECO:0007669"/>
    <property type="project" value="UniProtKB-KW"/>
</dbReference>
<keyword evidence="2 5" id="KW-0328">Glycosyltransferase</keyword>
<dbReference type="SUPFAM" id="SSF53448">
    <property type="entry name" value="Nucleotide-diphospho-sugar transferases"/>
    <property type="match status" value="1"/>
</dbReference>
<dbReference type="Pfam" id="PF13641">
    <property type="entry name" value="Glyco_tranf_2_3"/>
    <property type="match status" value="1"/>
</dbReference>
<feature type="transmembrane region" description="Helical" evidence="4">
    <location>
        <begin position="62"/>
        <end position="83"/>
    </location>
</feature>